<dbReference type="PANTHER" id="PTHR43875:SF15">
    <property type="entry name" value="TREHALOSE IMPORT ATP-BINDING PROTEIN SUGC"/>
    <property type="match status" value="1"/>
</dbReference>
<accession>A0A2P7SGY4</accession>
<dbReference type="RefSeq" id="WP_106771838.1">
    <property type="nucleotide sequence ID" value="NZ_PXYK01000007.1"/>
</dbReference>
<dbReference type="InterPro" id="IPR012340">
    <property type="entry name" value="NA-bd_OB-fold"/>
</dbReference>
<dbReference type="EMBL" id="PXYK01000007">
    <property type="protein sequence ID" value="PSJ61730.1"/>
    <property type="molecule type" value="Genomic_DNA"/>
</dbReference>
<comment type="caution">
    <text evidence="10">The sequence shown here is derived from an EMBL/GenBank/DDBJ whole genome shotgun (WGS) entry which is preliminary data.</text>
</comment>
<keyword evidence="11" id="KW-1185">Reference proteome</keyword>
<comment type="subcellular location">
    <subcellularLocation>
        <location evidence="1">Cell inner membrane</location>
        <topology evidence="1">Peripheral membrane protein</topology>
    </subcellularLocation>
</comment>
<evidence type="ECO:0000256" key="2">
    <source>
        <dbReference type="ARBA" id="ARBA00005417"/>
    </source>
</evidence>
<dbReference type="Gene3D" id="3.40.50.300">
    <property type="entry name" value="P-loop containing nucleotide triphosphate hydrolases"/>
    <property type="match status" value="1"/>
</dbReference>
<evidence type="ECO:0000256" key="4">
    <source>
        <dbReference type="ARBA" id="ARBA00022475"/>
    </source>
</evidence>
<dbReference type="Proteomes" id="UP000241229">
    <property type="component" value="Unassembled WGS sequence"/>
</dbReference>
<dbReference type="SMART" id="SM00382">
    <property type="entry name" value="AAA"/>
    <property type="match status" value="1"/>
</dbReference>
<dbReference type="Gene3D" id="2.40.50.140">
    <property type="entry name" value="Nucleic acid-binding proteins"/>
    <property type="match status" value="1"/>
</dbReference>
<evidence type="ECO:0000259" key="9">
    <source>
        <dbReference type="PROSITE" id="PS50893"/>
    </source>
</evidence>
<dbReference type="Pfam" id="PF00005">
    <property type="entry name" value="ABC_tran"/>
    <property type="match status" value="1"/>
</dbReference>
<evidence type="ECO:0000313" key="11">
    <source>
        <dbReference type="Proteomes" id="UP000241229"/>
    </source>
</evidence>
<dbReference type="PROSITE" id="PS00211">
    <property type="entry name" value="ABC_TRANSPORTER_1"/>
    <property type="match status" value="1"/>
</dbReference>
<gene>
    <name evidence="10" type="ORF">C7I84_08990</name>
</gene>
<dbReference type="InterPro" id="IPR003593">
    <property type="entry name" value="AAA+_ATPase"/>
</dbReference>
<dbReference type="SUPFAM" id="SSF50331">
    <property type="entry name" value="MOP-like"/>
    <property type="match status" value="1"/>
</dbReference>
<dbReference type="GO" id="GO:0055052">
    <property type="term" value="C:ATP-binding cassette (ABC) transporter complex, substrate-binding subunit-containing"/>
    <property type="evidence" value="ECO:0007669"/>
    <property type="project" value="TreeGrafter"/>
</dbReference>
<dbReference type="InterPro" id="IPR017871">
    <property type="entry name" value="ABC_transporter-like_CS"/>
</dbReference>
<evidence type="ECO:0000256" key="5">
    <source>
        <dbReference type="ARBA" id="ARBA00022741"/>
    </source>
</evidence>
<evidence type="ECO:0000256" key="3">
    <source>
        <dbReference type="ARBA" id="ARBA00022448"/>
    </source>
</evidence>
<keyword evidence="3" id="KW-0813">Transport</keyword>
<dbReference type="GO" id="GO:0140359">
    <property type="term" value="F:ABC-type transporter activity"/>
    <property type="evidence" value="ECO:0007669"/>
    <property type="project" value="UniProtKB-ARBA"/>
</dbReference>
<dbReference type="InterPro" id="IPR047641">
    <property type="entry name" value="ABC_transpr_MalK/UgpC-like"/>
</dbReference>
<dbReference type="InterPro" id="IPR008995">
    <property type="entry name" value="Mo/tungstate-bd_C_term_dom"/>
</dbReference>
<dbReference type="AlphaFoldDB" id="A0A2P7SGY4"/>
<evidence type="ECO:0000256" key="7">
    <source>
        <dbReference type="ARBA" id="ARBA00022967"/>
    </source>
</evidence>
<dbReference type="InterPro" id="IPR027417">
    <property type="entry name" value="P-loop_NTPase"/>
</dbReference>
<evidence type="ECO:0000256" key="6">
    <source>
        <dbReference type="ARBA" id="ARBA00022840"/>
    </source>
</evidence>
<keyword evidence="5" id="KW-0547">Nucleotide-binding</keyword>
<dbReference type="PROSITE" id="PS50893">
    <property type="entry name" value="ABC_TRANSPORTER_2"/>
    <property type="match status" value="1"/>
</dbReference>
<keyword evidence="8" id="KW-0472">Membrane</keyword>
<feature type="domain" description="ABC transporter" evidence="9">
    <location>
        <begin position="4"/>
        <end position="234"/>
    </location>
</feature>
<name>A0A2P7SGY4_9HYPH</name>
<evidence type="ECO:0000313" key="10">
    <source>
        <dbReference type="EMBL" id="PSJ61730.1"/>
    </source>
</evidence>
<sequence>MASIRAEKLVKRYGAVKAVHGIDFEIADGEFVAILGPSGCGKSSTMRMIAGLEPISEGAIYFDGKRINDVRARDRNVAMSFESYALYPTISIYENIAFPLRAAGMDNAEIDRRVRDIAGKMELTALLSQKPQGLSSGQAQRVGLARALVRKPAVFLLDEPISHLDTRQRYRMRRFIKSLHQEFNYTMIYVTHDQEEALALADRVMVMSDGEIQQMATPDEVYARPRNAFVAGFVGEPPINFVDCYVENGTGGWTVSFEGQRLALPERLSKAAERIGGEGLAAIRPHFLSLGDTSPLTLQGKVFVTEELQDQNLIFVDVGGTRFTLVAHPTVTPRRCETVTVSIDPEHLLLFPRSEARKFEDLAA</sequence>
<dbReference type="GO" id="GO:0005524">
    <property type="term" value="F:ATP binding"/>
    <property type="evidence" value="ECO:0007669"/>
    <property type="project" value="UniProtKB-KW"/>
</dbReference>
<dbReference type="FunFam" id="3.40.50.300:FF:000042">
    <property type="entry name" value="Maltose/maltodextrin ABC transporter, ATP-binding protein"/>
    <property type="match status" value="1"/>
</dbReference>
<dbReference type="GO" id="GO:0016887">
    <property type="term" value="F:ATP hydrolysis activity"/>
    <property type="evidence" value="ECO:0007669"/>
    <property type="project" value="InterPro"/>
</dbReference>
<keyword evidence="7" id="KW-1278">Translocase</keyword>
<keyword evidence="4" id="KW-1003">Cell membrane</keyword>
<dbReference type="SUPFAM" id="SSF52540">
    <property type="entry name" value="P-loop containing nucleoside triphosphate hydrolases"/>
    <property type="match status" value="1"/>
</dbReference>
<evidence type="ECO:0000256" key="8">
    <source>
        <dbReference type="ARBA" id="ARBA00023136"/>
    </source>
</evidence>
<dbReference type="InterPro" id="IPR003439">
    <property type="entry name" value="ABC_transporter-like_ATP-bd"/>
</dbReference>
<keyword evidence="6 10" id="KW-0067">ATP-binding</keyword>
<dbReference type="Gene3D" id="2.40.50.100">
    <property type="match status" value="1"/>
</dbReference>
<proteinExistence type="inferred from homology"/>
<dbReference type="PANTHER" id="PTHR43875">
    <property type="entry name" value="MALTODEXTRIN IMPORT ATP-BINDING PROTEIN MSMX"/>
    <property type="match status" value="1"/>
</dbReference>
<dbReference type="OrthoDB" id="8420976at2"/>
<comment type="similarity">
    <text evidence="2">Belongs to the ABC transporter superfamily.</text>
</comment>
<evidence type="ECO:0000256" key="1">
    <source>
        <dbReference type="ARBA" id="ARBA00004417"/>
    </source>
</evidence>
<organism evidence="10 11">
    <name type="scientific">Kumtagia ephedrae</name>
    <dbReference type="NCBI Taxonomy" id="2116701"/>
    <lineage>
        <taxon>Bacteria</taxon>
        <taxon>Pseudomonadati</taxon>
        <taxon>Pseudomonadota</taxon>
        <taxon>Alphaproteobacteria</taxon>
        <taxon>Hyphomicrobiales</taxon>
        <taxon>Phyllobacteriaceae</taxon>
        <taxon>Kumtagia</taxon>
    </lineage>
</organism>
<protein>
    <submittedName>
        <fullName evidence="10">ABC transporter ATP-binding protein</fullName>
    </submittedName>
</protein>
<reference evidence="10 11" key="1">
    <citation type="submission" date="2018-03" db="EMBL/GenBank/DDBJ databases">
        <title>The draft genome of Mesorhizobium sp. 6GN-30.</title>
        <authorList>
            <person name="Liu L."/>
            <person name="Li L."/>
            <person name="Wang T."/>
            <person name="Zhang X."/>
            <person name="Liang L."/>
        </authorList>
    </citation>
    <scope>NUCLEOTIDE SEQUENCE [LARGE SCALE GENOMIC DNA]</scope>
    <source>
        <strain evidence="10 11">6GN30</strain>
    </source>
</reference>